<evidence type="ECO:0000313" key="1">
    <source>
        <dbReference type="EMBL" id="SEO65481.1"/>
    </source>
</evidence>
<sequence length="266" mass="30751">MAHSVYISSNLTQQQLEFMKLLDDYEIELFKFDEIENQINRKFDNLNEVLENLVHKELLSRIERGKFCKVNFRDENVIGTFVVKNSAVAYWSALNLHGLTEQFSNTIFIQTTQRKTDNVLLGTPYKFVTINPGKRTGIVYNGYGNTKYPITDIEKTIIDCFDQPQYSGGYAELIRALSQAEITADKMINYCRKVGNTAATKRIGFLVELFEKPSMDKFIDFAKAQINRKYNLFDPQGTEKGEFIAAWKLRLNISKDELLNLSDKQY</sequence>
<dbReference type="STRING" id="551995.SAMN05192574_110143"/>
<dbReference type="AlphaFoldDB" id="A0A1H8RGB5"/>
<dbReference type="EMBL" id="FOCL01000010">
    <property type="protein sequence ID" value="SEO65481.1"/>
    <property type="molecule type" value="Genomic_DNA"/>
</dbReference>
<keyword evidence="2" id="KW-1185">Reference proteome</keyword>
<dbReference type="OrthoDB" id="3240019at2"/>
<proteinExistence type="predicted"/>
<accession>A0A1H8RGB5</accession>
<name>A0A1H8RGB5_9SPHI</name>
<dbReference type="Proteomes" id="UP000198942">
    <property type="component" value="Unassembled WGS sequence"/>
</dbReference>
<evidence type="ECO:0000313" key="2">
    <source>
        <dbReference type="Proteomes" id="UP000198942"/>
    </source>
</evidence>
<protein>
    <submittedName>
        <fullName evidence="1">Transcriptional regulator, predicted component of viral defense system</fullName>
    </submittedName>
</protein>
<reference evidence="2" key="1">
    <citation type="submission" date="2016-10" db="EMBL/GenBank/DDBJ databases">
        <authorList>
            <person name="Varghese N."/>
            <person name="Submissions S."/>
        </authorList>
    </citation>
    <scope>NUCLEOTIDE SEQUENCE [LARGE SCALE GENOMIC DNA]</scope>
    <source>
        <strain evidence="2">Gh-48</strain>
    </source>
</reference>
<organism evidence="1 2">
    <name type="scientific">Mucilaginibacter gossypiicola</name>
    <dbReference type="NCBI Taxonomy" id="551995"/>
    <lineage>
        <taxon>Bacteria</taxon>
        <taxon>Pseudomonadati</taxon>
        <taxon>Bacteroidota</taxon>
        <taxon>Sphingobacteriia</taxon>
        <taxon>Sphingobacteriales</taxon>
        <taxon>Sphingobacteriaceae</taxon>
        <taxon>Mucilaginibacter</taxon>
    </lineage>
</organism>
<gene>
    <name evidence="1" type="ORF">SAMN05192574_110143</name>
</gene>